<dbReference type="GO" id="GO:0032357">
    <property type="term" value="F:oxidized purine DNA binding"/>
    <property type="evidence" value="ECO:0007669"/>
    <property type="project" value="TreeGrafter"/>
</dbReference>
<keyword evidence="17" id="KW-1185">Reference proteome</keyword>
<dbReference type="PANTHER" id="PTHR42944">
    <property type="entry name" value="ADENINE DNA GLYCOSYLASE"/>
    <property type="match status" value="1"/>
</dbReference>
<dbReference type="GO" id="GO:0035485">
    <property type="term" value="F:adenine/guanine mispair binding"/>
    <property type="evidence" value="ECO:0007669"/>
    <property type="project" value="TreeGrafter"/>
</dbReference>
<dbReference type="GO" id="GO:0046872">
    <property type="term" value="F:metal ion binding"/>
    <property type="evidence" value="ECO:0007669"/>
    <property type="project" value="UniProtKB-UniRule"/>
</dbReference>
<comment type="catalytic activity">
    <reaction evidence="1 14">
        <text>Hydrolyzes free adenine bases from 7,8-dihydro-8-oxoguanine:adenine mismatched double-stranded DNA, leaving an apurinic site.</text>
        <dbReference type="EC" id="3.2.2.31"/>
    </reaction>
</comment>
<dbReference type="SUPFAM" id="SSF55811">
    <property type="entry name" value="Nudix"/>
    <property type="match status" value="1"/>
</dbReference>
<dbReference type="Gene3D" id="3.90.79.10">
    <property type="entry name" value="Nucleoside Triphosphate Pyrophosphohydrolase"/>
    <property type="match status" value="1"/>
</dbReference>
<evidence type="ECO:0000256" key="10">
    <source>
        <dbReference type="ARBA" id="ARBA00023004"/>
    </source>
</evidence>
<keyword evidence="12" id="KW-0234">DNA repair</keyword>
<reference evidence="17" key="1">
    <citation type="submission" date="2015-05" db="EMBL/GenBank/DDBJ databases">
        <authorList>
            <consortium name="Pathogen Informatics"/>
        </authorList>
    </citation>
    <scope>NUCLEOTIDE SEQUENCE [LARGE SCALE GENOMIC DNA]</scope>
    <source>
        <strain evidence="17">M72</strain>
    </source>
</reference>
<proteinExistence type="inferred from homology"/>
<dbReference type="Pfam" id="PF00730">
    <property type="entry name" value="HhH-GPD"/>
    <property type="match status" value="1"/>
</dbReference>
<dbReference type="EC" id="3.2.2.31" evidence="4 14"/>
<name>A0A0M6WFW0_9FIRM</name>
<evidence type="ECO:0000313" key="17">
    <source>
        <dbReference type="Proteomes" id="UP000049979"/>
    </source>
</evidence>
<keyword evidence="7" id="KW-0479">Metal-binding</keyword>
<comment type="cofactor">
    <cofactor evidence="14">
        <name>[4Fe-4S] cluster</name>
        <dbReference type="ChEBI" id="CHEBI:49883"/>
    </cofactor>
    <text evidence="14">Binds 1 [4Fe-4S] cluster.</text>
</comment>
<dbReference type="InterPro" id="IPR044298">
    <property type="entry name" value="MIG/MutY"/>
</dbReference>
<comment type="function">
    <text evidence="2">Adenine glycosylase active on G-A mispairs. MutY also corrects error-prone DNA synthesis past GO lesions which are due to the oxidatively damaged form of guanine: 7,8-dihydro-8-oxoguanine (8-oxo-dGTP).</text>
</comment>
<evidence type="ECO:0000256" key="6">
    <source>
        <dbReference type="ARBA" id="ARBA00022485"/>
    </source>
</evidence>
<dbReference type="SUPFAM" id="SSF48150">
    <property type="entry name" value="DNA-glycosylase"/>
    <property type="match status" value="1"/>
</dbReference>
<evidence type="ECO:0000259" key="15">
    <source>
        <dbReference type="SMART" id="SM00478"/>
    </source>
</evidence>
<gene>
    <name evidence="16" type="ORF">M72_23591</name>
</gene>
<dbReference type="PANTHER" id="PTHR42944:SF1">
    <property type="entry name" value="ADENINE DNA GLYCOSYLASE"/>
    <property type="match status" value="1"/>
</dbReference>
<sequence length="378" mass="42949">MVDLRFRDIVRFSCGCNMVADFELKKLVKPLQDWFDGHARVLPWRDDPKAYKVWISEIMLQQTRVEAVKPYFARFMEALPDVEALAACPEDRYLKLWEGLGYYNRVRNLHAAAEQIMEQYGGTIPDTVEELLRLKGIGSYTAGAIASIAYNRPVPAVDGNVLRVISRVCADDSDIMKQSVRSAMERSLQAMMETEVTNGLIPRKFNQALMELGAMVCVPNGAPHCPECPWYGFCEARLQDKIDTIPVKTRAKARRIEERTVFVIRDGEHVALRKRPAKGLLAGLYELLNVSGILEQQEALEYVKNQGFSPIRIQALAPARHIFSHVEWHMHAYVVLVEETTAPKENILFTEAQKAVENYAVPSAFSAYWNAIKMEIKE</sequence>
<protein>
    <recommendedName>
        <fullName evidence="5 14">Adenine DNA glycosylase</fullName>
        <ecNumber evidence="4 14">3.2.2.31</ecNumber>
    </recommendedName>
</protein>
<keyword evidence="10 14" id="KW-0408">Iron</keyword>
<evidence type="ECO:0000256" key="8">
    <source>
        <dbReference type="ARBA" id="ARBA00022763"/>
    </source>
</evidence>
<keyword evidence="11" id="KW-0411">Iron-sulfur</keyword>
<dbReference type="Gene3D" id="1.10.1670.10">
    <property type="entry name" value="Helix-hairpin-Helix base-excision DNA repair enzymes (C-terminal)"/>
    <property type="match status" value="1"/>
</dbReference>
<keyword evidence="9" id="KW-0378">Hydrolase</keyword>
<dbReference type="InterPro" id="IPR003265">
    <property type="entry name" value="HhH-GPD_domain"/>
</dbReference>
<dbReference type="GO" id="GO:0034039">
    <property type="term" value="F:8-oxo-7,8-dihydroguanine DNA N-glycosylase activity"/>
    <property type="evidence" value="ECO:0007669"/>
    <property type="project" value="TreeGrafter"/>
</dbReference>
<evidence type="ECO:0000256" key="5">
    <source>
        <dbReference type="ARBA" id="ARBA00022023"/>
    </source>
</evidence>
<dbReference type="Proteomes" id="UP000049979">
    <property type="component" value="Unassembled WGS sequence"/>
</dbReference>
<feature type="domain" description="HhH-GPD" evidence="15">
    <location>
        <begin position="59"/>
        <end position="215"/>
    </location>
</feature>
<dbReference type="RefSeq" id="WP_022046346.1">
    <property type="nucleotide sequence ID" value="NZ_CP173697.1"/>
</dbReference>
<dbReference type="CDD" id="cd03431">
    <property type="entry name" value="NUDIX_DNA_Glycosylase_C-MutY"/>
    <property type="match status" value="1"/>
</dbReference>
<evidence type="ECO:0000256" key="12">
    <source>
        <dbReference type="ARBA" id="ARBA00023204"/>
    </source>
</evidence>
<dbReference type="FunFam" id="1.10.340.30:FF:000002">
    <property type="entry name" value="Adenine DNA glycosylase"/>
    <property type="match status" value="1"/>
</dbReference>
<dbReference type="InterPro" id="IPR015797">
    <property type="entry name" value="NUDIX_hydrolase-like_dom_sf"/>
</dbReference>
<keyword evidence="8 14" id="KW-0227">DNA damage</keyword>
<accession>A0A0M6WFW0</accession>
<dbReference type="Pfam" id="PF14815">
    <property type="entry name" value="NUDIX_4"/>
    <property type="match status" value="1"/>
</dbReference>
<dbReference type="NCBIfam" id="TIGR01084">
    <property type="entry name" value="mutY"/>
    <property type="match status" value="1"/>
</dbReference>
<dbReference type="InterPro" id="IPR005760">
    <property type="entry name" value="A/G_AdeGlyc_MutY"/>
</dbReference>
<comment type="similarity">
    <text evidence="3 14">Belongs to the Nth/MutY family.</text>
</comment>
<evidence type="ECO:0000256" key="13">
    <source>
        <dbReference type="ARBA" id="ARBA00023295"/>
    </source>
</evidence>
<dbReference type="Gene3D" id="1.10.340.30">
    <property type="entry name" value="Hypothetical protein, domain 2"/>
    <property type="match status" value="1"/>
</dbReference>
<dbReference type="GO" id="GO:0006284">
    <property type="term" value="P:base-excision repair"/>
    <property type="evidence" value="ECO:0007669"/>
    <property type="project" value="UniProtKB-UniRule"/>
</dbReference>
<dbReference type="InterPro" id="IPR023170">
    <property type="entry name" value="HhH_base_excis_C"/>
</dbReference>
<dbReference type="GO" id="GO:0051539">
    <property type="term" value="F:4 iron, 4 sulfur cluster binding"/>
    <property type="evidence" value="ECO:0007669"/>
    <property type="project" value="UniProtKB-UniRule"/>
</dbReference>
<evidence type="ECO:0000256" key="7">
    <source>
        <dbReference type="ARBA" id="ARBA00022723"/>
    </source>
</evidence>
<dbReference type="AlphaFoldDB" id="A0A0M6WFW0"/>
<dbReference type="STRING" id="301302.ERS852420_00968"/>
<dbReference type="InterPro" id="IPR000445">
    <property type="entry name" value="HhH_motif"/>
</dbReference>
<evidence type="ECO:0000256" key="3">
    <source>
        <dbReference type="ARBA" id="ARBA00008343"/>
    </source>
</evidence>
<organism evidence="16 17">
    <name type="scientific">Roseburia faecis</name>
    <dbReference type="NCBI Taxonomy" id="301302"/>
    <lineage>
        <taxon>Bacteria</taxon>
        <taxon>Bacillati</taxon>
        <taxon>Bacillota</taxon>
        <taxon>Clostridia</taxon>
        <taxon>Lachnospirales</taxon>
        <taxon>Lachnospiraceae</taxon>
        <taxon>Roseburia</taxon>
    </lineage>
</organism>
<keyword evidence="13 14" id="KW-0326">Glycosidase</keyword>
<dbReference type="Pfam" id="PF00633">
    <property type="entry name" value="HHH"/>
    <property type="match status" value="1"/>
</dbReference>
<evidence type="ECO:0000313" key="16">
    <source>
        <dbReference type="EMBL" id="CRL35333.1"/>
    </source>
</evidence>
<evidence type="ECO:0000256" key="2">
    <source>
        <dbReference type="ARBA" id="ARBA00002933"/>
    </source>
</evidence>
<evidence type="ECO:0000256" key="1">
    <source>
        <dbReference type="ARBA" id="ARBA00000843"/>
    </source>
</evidence>
<dbReference type="GO" id="GO:0006298">
    <property type="term" value="P:mismatch repair"/>
    <property type="evidence" value="ECO:0007669"/>
    <property type="project" value="TreeGrafter"/>
</dbReference>
<evidence type="ECO:0000256" key="4">
    <source>
        <dbReference type="ARBA" id="ARBA00012045"/>
    </source>
</evidence>
<dbReference type="GO" id="GO:0000701">
    <property type="term" value="F:purine-specific mismatch base pair DNA N-glycosylase activity"/>
    <property type="evidence" value="ECO:0007669"/>
    <property type="project" value="UniProtKB-EC"/>
</dbReference>
<dbReference type="EMBL" id="CVRR01000008">
    <property type="protein sequence ID" value="CRL35333.1"/>
    <property type="molecule type" value="Genomic_DNA"/>
</dbReference>
<dbReference type="InterPro" id="IPR011257">
    <property type="entry name" value="DNA_glycosylase"/>
</dbReference>
<evidence type="ECO:0000256" key="11">
    <source>
        <dbReference type="ARBA" id="ARBA00023014"/>
    </source>
</evidence>
<keyword evidence="6" id="KW-0004">4Fe-4S</keyword>
<dbReference type="SMART" id="SM00478">
    <property type="entry name" value="ENDO3c"/>
    <property type="match status" value="1"/>
</dbReference>
<dbReference type="CDD" id="cd00056">
    <property type="entry name" value="ENDO3c"/>
    <property type="match status" value="1"/>
</dbReference>
<evidence type="ECO:0000256" key="14">
    <source>
        <dbReference type="RuleBase" id="RU365096"/>
    </source>
</evidence>
<evidence type="ECO:0000256" key="9">
    <source>
        <dbReference type="ARBA" id="ARBA00022801"/>
    </source>
</evidence>
<dbReference type="InterPro" id="IPR029119">
    <property type="entry name" value="MutY_C"/>
</dbReference>